<organism evidence="3 4">
    <name type="scientific">Mytilus galloprovincialis</name>
    <name type="common">Mediterranean mussel</name>
    <dbReference type="NCBI Taxonomy" id="29158"/>
    <lineage>
        <taxon>Eukaryota</taxon>
        <taxon>Metazoa</taxon>
        <taxon>Spiralia</taxon>
        <taxon>Lophotrochozoa</taxon>
        <taxon>Mollusca</taxon>
        <taxon>Bivalvia</taxon>
        <taxon>Autobranchia</taxon>
        <taxon>Pteriomorphia</taxon>
        <taxon>Mytilida</taxon>
        <taxon>Mytiloidea</taxon>
        <taxon>Mytilidae</taxon>
        <taxon>Mytilinae</taxon>
        <taxon>Mytilus</taxon>
    </lineage>
</organism>
<evidence type="ECO:0000259" key="2">
    <source>
        <dbReference type="PROSITE" id="PS51900"/>
    </source>
</evidence>
<dbReference type="InterPro" id="IPR052925">
    <property type="entry name" value="Phage_Integrase-like_Recomb"/>
</dbReference>
<dbReference type="PROSITE" id="PS51900">
    <property type="entry name" value="CB"/>
    <property type="match status" value="1"/>
</dbReference>
<dbReference type="AlphaFoldDB" id="A0A8B6F2A1"/>
<dbReference type="GO" id="GO:0003677">
    <property type="term" value="F:DNA binding"/>
    <property type="evidence" value="ECO:0007669"/>
    <property type="project" value="UniProtKB-KW"/>
</dbReference>
<dbReference type="PANTHER" id="PTHR34605:SF3">
    <property type="entry name" value="P CELL-TYPE AGGLUTINATION PROTEIN MAP4-LIKE-RELATED"/>
    <property type="match status" value="1"/>
</dbReference>
<dbReference type="EMBL" id="UYJE01005951">
    <property type="protein sequence ID" value="VDI41943.1"/>
    <property type="molecule type" value="Genomic_DNA"/>
</dbReference>
<dbReference type="PANTHER" id="PTHR34605">
    <property type="entry name" value="PHAGE_INTEGRASE DOMAIN-CONTAINING PROTEIN"/>
    <property type="match status" value="1"/>
</dbReference>
<reference evidence="3" key="1">
    <citation type="submission" date="2018-11" db="EMBL/GenBank/DDBJ databases">
        <authorList>
            <person name="Alioto T."/>
            <person name="Alioto T."/>
        </authorList>
    </citation>
    <scope>NUCLEOTIDE SEQUENCE</scope>
</reference>
<gene>
    <name evidence="3" type="ORF">MGAL_10B094432</name>
</gene>
<protein>
    <recommendedName>
        <fullName evidence="2">Core-binding (CB) domain-containing protein</fullName>
    </recommendedName>
</protein>
<sequence>MHPTSDTVSYCLLSSVEVIKLQSAQQLPGDASQKRKIPSNGVNIEADIHVDTDVSQNQLHGTIQIPTSTQNVNIDPVSCTVSAPNPTSAASEESTTQIHVNPTCTVAPDDTTTSVLNPSCSTSKEFDIQTVVETLFSESTEGSTMVGTKSNTCSPTFVGDLTDEAKHLINSALTPSTKASYQKTWQKLIEFLGHQQISLPLQLAQVANFIGNLFTKGLKPATIASHISALSYVHKMLNIQDPTALFIIRKALKGCENLTPSADARLPITKAILDKMIINLPSVVRLHVHQLLLKTIFLVAFNGFFRLGELVVRSKQSIGRVLQRQDILFTWEKGILKGVELTLRFF</sequence>
<dbReference type="InterPro" id="IPR010998">
    <property type="entry name" value="Integrase_recombinase_N"/>
</dbReference>
<name>A0A8B6F2A1_MYTGA</name>
<dbReference type="SUPFAM" id="SSF47823">
    <property type="entry name" value="lambda integrase-like, N-terminal domain"/>
    <property type="match status" value="1"/>
</dbReference>
<keyword evidence="1" id="KW-0238">DNA-binding</keyword>
<feature type="domain" description="Core-binding (CB)" evidence="2">
    <location>
        <begin position="155"/>
        <end position="238"/>
    </location>
</feature>
<comment type="caution">
    <text evidence="3">The sequence shown here is derived from an EMBL/GenBank/DDBJ whole genome shotgun (WGS) entry which is preliminary data.</text>
</comment>
<dbReference type="InterPro" id="IPR044068">
    <property type="entry name" value="CB"/>
</dbReference>
<evidence type="ECO:0000313" key="4">
    <source>
        <dbReference type="Proteomes" id="UP000596742"/>
    </source>
</evidence>
<accession>A0A8B6F2A1</accession>
<evidence type="ECO:0000313" key="3">
    <source>
        <dbReference type="EMBL" id="VDI41943.1"/>
    </source>
</evidence>
<dbReference type="Proteomes" id="UP000596742">
    <property type="component" value="Unassembled WGS sequence"/>
</dbReference>
<dbReference type="Gene3D" id="1.10.150.130">
    <property type="match status" value="1"/>
</dbReference>
<keyword evidence="4" id="KW-1185">Reference proteome</keyword>
<proteinExistence type="predicted"/>
<evidence type="ECO:0000256" key="1">
    <source>
        <dbReference type="ARBA" id="ARBA00023125"/>
    </source>
</evidence>
<dbReference type="OrthoDB" id="415455at2759"/>